<evidence type="ECO:0000256" key="1">
    <source>
        <dbReference type="SAM" id="Phobius"/>
    </source>
</evidence>
<accession>A0A7X2SRR6</accession>
<sequence length="59" mass="6928">MDLEDIYYLAGFIICDIFLFWYLPTENFVEIIIDIIIMVLCMVGVYAIIKAIYDKNGKK</sequence>
<keyword evidence="1" id="KW-0472">Membrane</keyword>
<dbReference type="InterPro" id="IPR046049">
    <property type="entry name" value="DUF6007"/>
</dbReference>
<name>A0A7X2SRR6_9LACO</name>
<dbReference type="Pfam" id="PF19470">
    <property type="entry name" value="DUF6007"/>
    <property type="match status" value="1"/>
</dbReference>
<feature type="transmembrane region" description="Helical" evidence="1">
    <location>
        <begin position="31"/>
        <end position="53"/>
    </location>
</feature>
<reference evidence="2 3" key="1">
    <citation type="submission" date="2019-11" db="EMBL/GenBank/DDBJ databases">
        <title>Draft Genome Sequence of Plant Growth-Promoting Rhizosphere-Associated Bacteria.</title>
        <authorList>
            <person name="Vasilyev I.Y."/>
            <person name="Radchenko V."/>
            <person name="Ilnitskaya E.V."/>
        </authorList>
    </citation>
    <scope>NUCLEOTIDE SEQUENCE [LARGE SCALE GENOMIC DNA]</scope>
    <source>
        <strain evidence="2 3">VRA_01-1sq_f</strain>
    </source>
</reference>
<feature type="transmembrane region" description="Helical" evidence="1">
    <location>
        <begin position="6"/>
        <end position="24"/>
    </location>
</feature>
<evidence type="ECO:0000313" key="3">
    <source>
        <dbReference type="Proteomes" id="UP000467635"/>
    </source>
</evidence>
<dbReference type="EMBL" id="WKKX01000137">
    <property type="protein sequence ID" value="MSE08003.1"/>
    <property type="molecule type" value="Genomic_DNA"/>
</dbReference>
<organism evidence="2 3">
    <name type="scientific">Ligilactobacillus salivarius</name>
    <dbReference type="NCBI Taxonomy" id="1624"/>
    <lineage>
        <taxon>Bacteria</taxon>
        <taxon>Bacillati</taxon>
        <taxon>Bacillota</taxon>
        <taxon>Bacilli</taxon>
        <taxon>Lactobacillales</taxon>
        <taxon>Lactobacillaceae</taxon>
        <taxon>Ligilactobacillus</taxon>
    </lineage>
</organism>
<keyword evidence="1" id="KW-0812">Transmembrane</keyword>
<gene>
    <name evidence="2" type="ORF">GKC33_04510</name>
</gene>
<proteinExistence type="predicted"/>
<dbReference type="AlphaFoldDB" id="A0A7X2SRR6"/>
<dbReference type="Proteomes" id="UP000467635">
    <property type="component" value="Unassembled WGS sequence"/>
</dbReference>
<comment type="caution">
    <text evidence="2">The sequence shown here is derived from an EMBL/GenBank/DDBJ whole genome shotgun (WGS) entry which is preliminary data.</text>
</comment>
<keyword evidence="1" id="KW-1133">Transmembrane helix</keyword>
<evidence type="ECO:0000313" key="2">
    <source>
        <dbReference type="EMBL" id="MSE08003.1"/>
    </source>
</evidence>
<protein>
    <submittedName>
        <fullName evidence="2">Uncharacterized protein</fullName>
    </submittedName>
</protein>